<dbReference type="OrthoDB" id="266822at2759"/>
<dbReference type="AlphaFoldDB" id="A0A3R7RJN8"/>
<protein>
    <submittedName>
        <fullName evidence="1">Uncharacterized protein</fullName>
    </submittedName>
</protein>
<evidence type="ECO:0000313" key="2">
    <source>
        <dbReference type="Proteomes" id="UP000283634"/>
    </source>
</evidence>
<organism evidence="1 2">
    <name type="scientific">Trypanosoma rangeli</name>
    <dbReference type="NCBI Taxonomy" id="5698"/>
    <lineage>
        <taxon>Eukaryota</taxon>
        <taxon>Discoba</taxon>
        <taxon>Euglenozoa</taxon>
        <taxon>Kinetoplastea</taxon>
        <taxon>Metakinetoplastina</taxon>
        <taxon>Trypanosomatida</taxon>
        <taxon>Trypanosomatidae</taxon>
        <taxon>Trypanosoma</taxon>
        <taxon>Herpetosoma</taxon>
    </lineage>
</organism>
<evidence type="ECO:0000313" key="1">
    <source>
        <dbReference type="EMBL" id="RNF05519.1"/>
    </source>
</evidence>
<sequence length="476" mass="52529">MLYSESDTDAGVQSVLETISDEDSVDAQEIFTEAVMDTHEQEVYNHARAFFHVFEDLEGPFRRTFPDLYMQNSCEEPDLTDVLEGTCDGENTVTVDGSYVGQHALSSLSPLPSASVSSCKGYIGTEGLTMNSSAATRFIDAHPGKCLLIAVEPTMNRAELRKKHIEEYPGIDFYVGYINAEPTGWALLLSVDPAIVEKLQILYPDNRFATDDDRMMFCRERRTGRKGGLTLPERALTQRPNRALTKRMRDAAELARLIETVGGPLKAIFVALDVEAAVVLPGGIPLPLEMALIPLGTEHEFQSFHCFLHPGRVTDQATACALSCGYLKGSHFIPFRNASFLRRDYIEVARVLAPFVVSERVFFVNQGSTMDVHALRWVFGAASAMEGSEFPIPSLQEIYCFDIETVTEVLSRGGGDGGTNADDATACWYHSAMEQTISQDAMLDSHAHCALRDAGRLHNELRLLVGNFGSVQTNKH</sequence>
<accession>A0A3R7RJN8</accession>
<dbReference type="GeneID" id="40328374"/>
<reference evidence="1 2" key="1">
    <citation type="journal article" date="2018" name="BMC Genomics">
        <title>Genomic comparison of Trypanosoma conorhini and Trypanosoma rangeli to Trypanosoma cruzi strains of high and low virulence.</title>
        <authorList>
            <person name="Bradwell K.R."/>
            <person name="Koparde V.N."/>
            <person name="Matveyev A.V."/>
            <person name="Serrano M.G."/>
            <person name="Alves J.M."/>
            <person name="Parikh H."/>
            <person name="Huang B."/>
            <person name="Lee V."/>
            <person name="Espinosa-Alvarez O."/>
            <person name="Ortiz P.A."/>
            <person name="Costa-Martins A.G."/>
            <person name="Teixeira M.M."/>
            <person name="Buck G.A."/>
        </authorList>
    </citation>
    <scope>NUCLEOTIDE SEQUENCE [LARGE SCALE GENOMIC DNA]</scope>
    <source>
        <strain evidence="1 2">AM80</strain>
    </source>
</reference>
<dbReference type="EMBL" id="MKGL01000132">
    <property type="protein sequence ID" value="RNF05519.1"/>
    <property type="molecule type" value="Genomic_DNA"/>
</dbReference>
<keyword evidence="2" id="KW-1185">Reference proteome</keyword>
<name>A0A3R7RJN8_TRYRA</name>
<dbReference type="RefSeq" id="XP_029238726.1">
    <property type="nucleotide sequence ID" value="XM_029381368.1"/>
</dbReference>
<gene>
    <name evidence="1" type="ORF">TraAM80_04441</name>
</gene>
<dbReference type="Proteomes" id="UP000283634">
    <property type="component" value="Unassembled WGS sequence"/>
</dbReference>
<proteinExistence type="predicted"/>
<comment type="caution">
    <text evidence="1">The sequence shown here is derived from an EMBL/GenBank/DDBJ whole genome shotgun (WGS) entry which is preliminary data.</text>
</comment>